<dbReference type="Proteomes" id="UP001164250">
    <property type="component" value="Chromosome 15"/>
</dbReference>
<sequence length="104" mass="11721">MIHPPQRLVRIILTDADATDSSSDEESYHHHNSNNSARQLTPFDNGLGYGDIDIDVDADVFGFDFGFKIDAPLSLPDFVSSEKYFGEDEFSEFNVDEFLVEDVL</sequence>
<evidence type="ECO:0000313" key="2">
    <source>
        <dbReference type="Proteomes" id="UP001164250"/>
    </source>
</evidence>
<name>A0ACC0ZQH3_9ROSI</name>
<accession>A0ACC0ZQH3</accession>
<reference evidence="2" key="1">
    <citation type="journal article" date="2023" name="G3 (Bethesda)">
        <title>Genome assembly and association tests identify interacting loci associated with vigor, precocity, and sex in interspecific pistachio rootstocks.</title>
        <authorList>
            <person name="Palmer W."/>
            <person name="Jacygrad E."/>
            <person name="Sagayaradj S."/>
            <person name="Cavanaugh K."/>
            <person name="Han R."/>
            <person name="Bertier L."/>
            <person name="Beede B."/>
            <person name="Kafkas S."/>
            <person name="Golino D."/>
            <person name="Preece J."/>
            <person name="Michelmore R."/>
        </authorList>
    </citation>
    <scope>NUCLEOTIDE SEQUENCE [LARGE SCALE GENOMIC DNA]</scope>
</reference>
<keyword evidence="2" id="KW-1185">Reference proteome</keyword>
<gene>
    <name evidence="1" type="ORF">Patl1_35047</name>
</gene>
<proteinExistence type="predicted"/>
<comment type="caution">
    <text evidence="1">The sequence shown here is derived from an EMBL/GenBank/DDBJ whole genome shotgun (WGS) entry which is preliminary data.</text>
</comment>
<protein>
    <submittedName>
        <fullName evidence="1">Uncharacterized protein</fullName>
    </submittedName>
</protein>
<evidence type="ECO:0000313" key="1">
    <source>
        <dbReference type="EMBL" id="KAJ0075012.1"/>
    </source>
</evidence>
<organism evidence="1 2">
    <name type="scientific">Pistacia atlantica</name>
    <dbReference type="NCBI Taxonomy" id="434234"/>
    <lineage>
        <taxon>Eukaryota</taxon>
        <taxon>Viridiplantae</taxon>
        <taxon>Streptophyta</taxon>
        <taxon>Embryophyta</taxon>
        <taxon>Tracheophyta</taxon>
        <taxon>Spermatophyta</taxon>
        <taxon>Magnoliopsida</taxon>
        <taxon>eudicotyledons</taxon>
        <taxon>Gunneridae</taxon>
        <taxon>Pentapetalae</taxon>
        <taxon>rosids</taxon>
        <taxon>malvids</taxon>
        <taxon>Sapindales</taxon>
        <taxon>Anacardiaceae</taxon>
        <taxon>Pistacia</taxon>
    </lineage>
</organism>
<dbReference type="EMBL" id="CM047910">
    <property type="protein sequence ID" value="KAJ0075012.1"/>
    <property type="molecule type" value="Genomic_DNA"/>
</dbReference>